<protein>
    <submittedName>
        <fullName evidence="3">CHRD domain-containing protein</fullName>
    </submittedName>
</protein>
<dbReference type="OrthoDB" id="571052at2"/>
<dbReference type="RefSeq" id="WP_089321097.1">
    <property type="nucleotide sequence ID" value="NZ_FZOQ01000024.1"/>
</dbReference>
<feature type="domain" description="CHRD" evidence="2">
    <location>
        <begin position="38"/>
        <end position="154"/>
    </location>
</feature>
<dbReference type="Pfam" id="PF07452">
    <property type="entry name" value="CHRD"/>
    <property type="match status" value="1"/>
</dbReference>
<evidence type="ECO:0000313" key="3">
    <source>
        <dbReference type="EMBL" id="SNT10307.1"/>
    </source>
</evidence>
<sequence>MKSLFHTNILLLLLLSPLCVFSSCDDDDEDDGNINPDIVQFENITLSGDNEVPANSSAATGTFNGTFNRDTKIMTYSIDFAGLTPTMMHFHKAAVGQNGDVEIGIGAAPFTSPVQGQTPALTEAQEADLMAGLWYVNVHSNQFPGGEIRGQLVP</sequence>
<evidence type="ECO:0000313" key="4">
    <source>
        <dbReference type="Proteomes" id="UP000198432"/>
    </source>
</evidence>
<gene>
    <name evidence="3" type="ORF">SAMN06296052_12434</name>
</gene>
<dbReference type="AlphaFoldDB" id="A0A239JWK0"/>
<dbReference type="SMART" id="SM00754">
    <property type="entry name" value="CHRD"/>
    <property type="match status" value="1"/>
</dbReference>
<dbReference type="EMBL" id="FZOQ01000024">
    <property type="protein sequence ID" value="SNT10307.1"/>
    <property type="molecule type" value="Genomic_DNA"/>
</dbReference>
<evidence type="ECO:0000259" key="2">
    <source>
        <dbReference type="PROSITE" id="PS50933"/>
    </source>
</evidence>
<dbReference type="Proteomes" id="UP000198432">
    <property type="component" value="Unassembled WGS sequence"/>
</dbReference>
<name>A0A239JWK0_9BACT</name>
<dbReference type="PROSITE" id="PS51257">
    <property type="entry name" value="PROKAR_LIPOPROTEIN"/>
    <property type="match status" value="1"/>
</dbReference>
<organism evidence="3 4">
    <name type="scientific">Pontibacter ummariensis</name>
    <dbReference type="NCBI Taxonomy" id="1610492"/>
    <lineage>
        <taxon>Bacteria</taxon>
        <taxon>Pseudomonadati</taxon>
        <taxon>Bacteroidota</taxon>
        <taxon>Cytophagia</taxon>
        <taxon>Cytophagales</taxon>
        <taxon>Hymenobacteraceae</taxon>
        <taxon>Pontibacter</taxon>
    </lineage>
</organism>
<feature type="chain" id="PRO_5012353742" evidence="1">
    <location>
        <begin position="23"/>
        <end position="154"/>
    </location>
</feature>
<dbReference type="InterPro" id="IPR010895">
    <property type="entry name" value="CHRD"/>
</dbReference>
<keyword evidence="4" id="KW-1185">Reference proteome</keyword>
<evidence type="ECO:0000256" key="1">
    <source>
        <dbReference type="SAM" id="SignalP"/>
    </source>
</evidence>
<dbReference type="PROSITE" id="PS50933">
    <property type="entry name" value="CHRD"/>
    <property type="match status" value="1"/>
</dbReference>
<feature type="signal peptide" evidence="1">
    <location>
        <begin position="1"/>
        <end position="22"/>
    </location>
</feature>
<keyword evidence="1" id="KW-0732">Signal</keyword>
<proteinExistence type="predicted"/>
<accession>A0A239JWK0</accession>
<reference evidence="4" key="1">
    <citation type="submission" date="2017-06" db="EMBL/GenBank/DDBJ databases">
        <authorList>
            <person name="Varghese N."/>
            <person name="Submissions S."/>
        </authorList>
    </citation>
    <scope>NUCLEOTIDE SEQUENCE [LARGE SCALE GENOMIC DNA]</scope>
    <source>
        <strain evidence="4">NKM1</strain>
    </source>
</reference>